<accession>A0A5K7X5F9</accession>
<organism evidence="1 2">
    <name type="scientific">Lacipirellula parvula</name>
    <dbReference type="NCBI Taxonomy" id="2650471"/>
    <lineage>
        <taxon>Bacteria</taxon>
        <taxon>Pseudomonadati</taxon>
        <taxon>Planctomycetota</taxon>
        <taxon>Planctomycetia</taxon>
        <taxon>Pirellulales</taxon>
        <taxon>Lacipirellulaceae</taxon>
        <taxon>Lacipirellula</taxon>
    </lineage>
</organism>
<proteinExistence type="predicted"/>
<sequence>METHGNSWHAKTNRRAAQKTLGCRMELQKPRCWPETSRIILLEVLYLRNIVKGGQMSATRT</sequence>
<name>A0A5K7X5F9_9BACT</name>
<gene>
    <name evidence="1" type="ORF">PLANPX_0659</name>
</gene>
<dbReference type="AlphaFoldDB" id="A0A5K7X5F9"/>
<reference evidence="2" key="1">
    <citation type="submission" date="2019-10" db="EMBL/GenBank/DDBJ databases">
        <title>Lacipirellula parvula gen. nov., sp. nov., representing a lineage of planctomycetes widespread in freshwater anoxic habitats, and description of the family Lacipirellulaceae.</title>
        <authorList>
            <person name="Dedysh S.N."/>
            <person name="Kulichevskaya I.S."/>
            <person name="Beletsky A.V."/>
            <person name="Rakitin A.L."/>
            <person name="Mardanov A.V."/>
            <person name="Ivanova A.A."/>
            <person name="Saltykova V.X."/>
            <person name="Rijpstra W.I.C."/>
            <person name="Sinninghe Damste J.S."/>
            <person name="Ravin N.V."/>
        </authorList>
    </citation>
    <scope>NUCLEOTIDE SEQUENCE [LARGE SCALE GENOMIC DNA]</scope>
    <source>
        <strain evidence="2">PX69</strain>
    </source>
</reference>
<keyword evidence="2" id="KW-1185">Reference proteome</keyword>
<protein>
    <submittedName>
        <fullName evidence="1">Uncharacterized protein</fullName>
    </submittedName>
</protein>
<evidence type="ECO:0000313" key="2">
    <source>
        <dbReference type="Proteomes" id="UP000326837"/>
    </source>
</evidence>
<dbReference type="Proteomes" id="UP000326837">
    <property type="component" value="Chromosome"/>
</dbReference>
<evidence type="ECO:0000313" key="1">
    <source>
        <dbReference type="EMBL" id="BBO31047.1"/>
    </source>
</evidence>
<dbReference type="KEGG" id="lpav:PLANPX_0659"/>
<dbReference type="EMBL" id="AP021861">
    <property type="protein sequence ID" value="BBO31047.1"/>
    <property type="molecule type" value="Genomic_DNA"/>
</dbReference>